<dbReference type="NCBIfam" id="NF033947">
    <property type="entry name" value="PEP-cistern"/>
    <property type="match status" value="1"/>
</dbReference>
<protein>
    <recommendedName>
        <fullName evidence="5">PEP-CTERM protein-sorting domain-containing protein</fullName>
    </recommendedName>
</protein>
<name>A0A0H4VGP6_9SPHN</name>
<evidence type="ECO:0008006" key="5">
    <source>
        <dbReference type="Google" id="ProtNLM"/>
    </source>
</evidence>
<organism evidence="3 4">
    <name type="scientific">Aurantiacibacter atlanticus</name>
    <dbReference type="NCBI Taxonomy" id="1648404"/>
    <lineage>
        <taxon>Bacteria</taxon>
        <taxon>Pseudomonadati</taxon>
        <taxon>Pseudomonadota</taxon>
        <taxon>Alphaproteobacteria</taxon>
        <taxon>Sphingomonadales</taxon>
        <taxon>Erythrobacteraceae</taxon>
        <taxon>Aurantiacibacter</taxon>
    </lineage>
</organism>
<gene>
    <name evidence="3" type="ORF">CP97_09790</name>
</gene>
<dbReference type="AlphaFoldDB" id="A0A0H4VGP6"/>
<dbReference type="EMBL" id="CP011310">
    <property type="protein sequence ID" value="AKQ42249.1"/>
    <property type="molecule type" value="Genomic_DNA"/>
</dbReference>
<dbReference type="OrthoDB" id="7504626at2"/>
<proteinExistence type="predicted"/>
<feature type="signal peptide" evidence="2">
    <location>
        <begin position="1"/>
        <end position="22"/>
    </location>
</feature>
<reference evidence="3 4" key="1">
    <citation type="journal article" date="2015" name="Int. J. Syst. Evol. Microbiol.">
        <title>Erythrobacter atlanticus sp. nov., a bacterium from ocean sediment able to degrade polycyclic aromatic hydrocarbons.</title>
        <authorList>
            <person name="Zhuang L."/>
            <person name="Liu Y."/>
            <person name="Wang L."/>
            <person name="Wang W."/>
            <person name="Shao Z."/>
        </authorList>
    </citation>
    <scope>NUCLEOTIDE SEQUENCE [LARGE SCALE GENOMIC DNA]</scope>
    <source>
        <strain evidence="4">s21-N3</strain>
    </source>
</reference>
<dbReference type="Proteomes" id="UP000059113">
    <property type="component" value="Chromosome"/>
</dbReference>
<reference evidence="4" key="2">
    <citation type="submission" date="2015-04" db="EMBL/GenBank/DDBJ databases">
        <title>The complete genome sequence of Erythrobacter sp. s21-N3.</title>
        <authorList>
            <person name="Zhuang L."/>
            <person name="Liu Y."/>
            <person name="Shao Z."/>
        </authorList>
    </citation>
    <scope>NUCLEOTIDE SEQUENCE [LARGE SCALE GENOMIC DNA]</scope>
    <source>
        <strain evidence="4">s21-N3</strain>
    </source>
</reference>
<sequence length="244" mass="24764">MNKFVTGIVAMASLALAAPAQADPITLGAGDVGTAFEINLNGFSGDSSGIVDGLTSTLIFTLDSVIGNSYNFSYEVANTTDGGVTSRISSFAFNVDPDIAGAIVDGAYRYAFVADGRASEPHLPNRVGNVDVCFRAAIAGSCSGRGGVTEGESGTGSMSLLFGSSPDEITLDDFFVRYQSITGADGVSSATGEQITSTTTGGSTSGTPVPAPGMLGLLALALASLGFMRRRRVGTQAEVQPAYA</sequence>
<accession>A0A0H4VGP6</accession>
<dbReference type="PATRIC" id="fig|1648404.4.peg.2040"/>
<dbReference type="InterPro" id="IPR013424">
    <property type="entry name" value="Ice-binding_C"/>
</dbReference>
<feature type="chain" id="PRO_5005210774" description="PEP-CTERM protein-sorting domain-containing protein" evidence="2">
    <location>
        <begin position="23"/>
        <end position="244"/>
    </location>
</feature>
<evidence type="ECO:0000313" key="3">
    <source>
        <dbReference type="EMBL" id="AKQ42249.1"/>
    </source>
</evidence>
<feature type="compositionally biased region" description="Low complexity" evidence="1">
    <location>
        <begin position="196"/>
        <end position="208"/>
    </location>
</feature>
<evidence type="ECO:0000313" key="4">
    <source>
        <dbReference type="Proteomes" id="UP000059113"/>
    </source>
</evidence>
<keyword evidence="2" id="KW-0732">Signal</keyword>
<dbReference type="RefSeq" id="WP_063612412.1">
    <property type="nucleotide sequence ID" value="NZ_CP011310.1"/>
</dbReference>
<evidence type="ECO:0000256" key="1">
    <source>
        <dbReference type="SAM" id="MobiDB-lite"/>
    </source>
</evidence>
<feature type="region of interest" description="Disordered" evidence="1">
    <location>
        <begin position="186"/>
        <end position="208"/>
    </location>
</feature>
<dbReference type="KEGG" id="ery:CP97_09790"/>
<evidence type="ECO:0000256" key="2">
    <source>
        <dbReference type="SAM" id="SignalP"/>
    </source>
</evidence>
<dbReference type="NCBIfam" id="TIGR02595">
    <property type="entry name" value="PEP_CTERM"/>
    <property type="match status" value="1"/>
</dbReference>
<keyword evidence="4" id="KW-1185">Reference proteome</keyword>